<feature type="transmembrane region" description="Helical" evidence="1">
    <location>
        <begin position="39"/>
        <end position="62"/>
    </location>
</feature>
<keyword evidence="1" id="KW-0812">Transmembrane</keyword>
<gene>
    <name evidence="2" type="ORF">RJT34_09064</name>
</gene>
<evidence type="ECO:0000256" key="1">
    <source>
        <dbReference type="SAM" id="Phobius"/>
    </source>
</evidence>
<accession>A0AAN9K7T7</accession>
<name>A0AAN9K7T7_CLITE</name>
<keyword evidence="3" id="KW-1185">Reference proteome</keyword>
<evidence type="ECO:0000313" key="3">
    <source>
        <dbReference type="Proteomes" id="UP001359559"/>
    </source>
</evidence>
<keyword evidence="1" id="KW-1133">Transmembrane helix</keyword>
<proteinExistence type="predicted"/>
<keyword evidence="1" id="KW-0472">Membrane</keyword>
<dbReference type="AlphaFoldDB" id="A0AAN9K7T7"/>
<organism evidence="2 3">
    <name type="scientific">Clitoria ternatea</name>
    <name type="common">Butterfly pea</name>
    <dbReference type="NCBI Taxonomy" id="43366"/>
    <lineage>
        <taxon>Eukaryota</taxon>
        <taxon>Viridiplantae</taxon>
        <taxon>Streptophyta</taxon>
        <taxon>Embryophyta</taxon>
        <taxon>Tracheophyta</taxon>
        <taxon>Spermatophyta</taxon>
        <taxon>Magnoliopsida</taxon>
        <taxon>eudicotyledons</taxon>
        <taxon>Gunneridae</taxon>
        <taxon>Pentapetalae</taxon>
        <taxon>rosids</taxon>
        <taxon>fabids</taxon>
        <taxon>Fabales</taxon>
        <taxon>Fabaceae</taxon>
        <taxon>Papilionoideae</taxon>
        <taxon>50 kb inversion clade</taxon>
        <taxon>NPAAA clade</taxon>
        <taxon>indigoferoid/millettioid clade</taxon>
        <taxon>Phaseoleae</taxon>
        <taxon>Clitoria</taxon>
    </lineage>
</organism>
<sequence>MAASTVRLRNSLPQCKARLWSTLPRGQNLGVFSAFARPCVLLCLGILSLCFLALLCILIHTLPRDP</sequence>
<reference evidence="2 3" key="1">
    <citation type="submission" date="2024-01" db="EMBL/GenBank/DDBJ databases">
        <title>The genomes of 5 underutilized Papilionoideae crops provide insights into root nodulation and disease resistance.</title>
        <authorList>
            <person name="Yuan L."/>
        </authorList>
    </citation>
    <scope>NUCLEOTIDE SEQUENCE [LARGE SCALE GENOMIC DNA]</scope>
    <source>
        <strain evidence="2">LY-2023</strain>
        <tissue evidence="2">Leaf</tissue>
    </source>
</reference>
<evidence type="ECO:0000313" key="2">
    <source>
        <dbReference type="EMBL" id="KAK7311137.1"/>
    </source>
</evidence>
<dbReference type="EMBL" id="JAYKXN010000002">
    <property type="protein sequence ID" value="KAK7311137.1"/>
    <property type="molecule type" value="Genomic_DNA"/>
</dbReference>
<dbReference type="Proteomes" id="UP001359559">
    <property type="component" value="Unassembled WGS sequence"/>
</dbReference>
<protein>
    <submittedName>
        <fullName evidence="2">Uncharacterized protein</fullName>
    </submittedName>
</protein>
<comment type="caution">
    <text evidence="2">The sequence shown here is derived from an EMBL/GenBank/DDBJ whole genome shotgun (WGS) entry which is preliminary data.</text>
</comment>